<name>A0AAD4ML55_9BILA</name>
<protein>
    <submittedName>
        <fullName evidence="1">Galactoside 2-alpha-L-fucosyltransferase</fullName>
    </submittedName>
</protein>
<comment type="caution">
    <text evidence="1">The sequence shown here is derived from an EMBL/GenBank/DDBJ whole genome shotgun (WGS) entry which is preliminary data.</text>
</comment>
<proteinExistence type="predicted"/>
<dbReference type="AlphaFoldDB" id="A0AAD4ML55"/>
<evidence type="ECO:0000313" key="2">
    <source>
        <dbReference type="Proteomes" id="UP001201812"/>
    </source>
</evidence>
<reference evidence="1" key="1">
    <citation type="submission" date="2022-01" db="EMBL/GenBank/DDBJ databases">
        <title>Genome Sequence Resource for Two Populations of Ditylenchus destructor, the Migratory Endoparasitic Phytonematode.</title>
        <authorList>
            <person name="Zhang H."/>
            <person name="Lin R."/>
            <person name="Xie B."/>
        </authorList>
    </citation>
    <scope>NUCLEOTIDE SEQUENCE</scope>
    <source>
        <strain evidence="1">BazhouSP</strain>
    </source>
</reference>
<dbReference type="PANTHER" id="PTHR22898:SF3">
    <property type="entry name" value="ALPHA-1,2-FUCOSYLTRANSFERASE-RELATED"/>
    <property type="match status" value="1"/>
</dbReference>
<dbReference type="EMBL" id="JAKKPZ010000606">
    <property type="protein sequence ID" value="KAI1693624.1"/>
    <property type="molecule type" value="Genomic_DNA"/>
</dbReference>
<keyword evidence="2" id="KW-1185">Reference proteome</keyword>
<organism evidence="1 2">
    <name type="scientific">Ditylenchus destructor</name>
    <dbReference type="NCBI Taxonomy" id="166010"/>
    <lineage>
        <taxon>Eukaryota</taxon>
        <taxon>Metazoa</taxon>
        <taxon>Ecdysozoa</taxon>
        <taxon>Nematoda</taxon>
        <taxon>Chromadorea</taxon>
        <taxon>Rhabditida</taxon>
        <taxon>Tylenchina</taxon>
        <taxon>Tylenchomorpha</taxon>
        <taxon>Sphaerularioidea</taxon>
        <taxon>Anguinidae</taxon>
        <taxon>Anguininae</taxon>
        <taxon>Ditylenchus</taxon>
    </lineage>
</organism>
<dbReference type="InterPro" id="IPR052501">
    <property type="entry name" value="Alpha-1-2_FucT"/>
</dbReference>
<evidence type="ECO:0000313" key="1">
    <source>
        <dbReference type="EMBL" id="KAI1693624.1"/>
    </source>
</evidence>
<dbReference type="PANTHER" id="PTHR22898">
    <property type="entry name" value="UNCHARACTERIZED GLYCOSOL TRANSFERASE-RELATED"/>
    <property type="match status" value="1"/>
</dbReference>
<gene>
    <name evidence="1" type="ORF">DdX_20557</name>
</gene>
<dbReference type="Proteomes" id="UP001201812">
    <property type="component" value="Unassembled WGS sequence"/>
</dbReference>
<sequence length="276" mass="32455">MWRMASLTGIGRIIGREPYFHKDCIFERSLDDFPEYMRRLRQITKEETQDEEITVDFGLCSETYECKCGDEDFKELRSVSEKYLIITGEYLQCYQWLEPIYEEIREIFNWSQQVREESRIMAENVFRSDKNHKLCVHNRRGDFIALGAESKMDFTVAAVEFVYFQIETFGNIYIPEFPGGSILEDQSFGSLECDSLLITASSSTYSWWIGYLMRSAKNPSVGRIYYNSEFHVIYGYENFPPHWIPIKLKDGVIREDFSGLIVTKLTTRLSDTRMCN</sequence>
<accession>A0AAD4ML55</accession>